<dbReference type="GO" id="GO:0004252">
    <property type="term" value="F:serine-type endopeptidase activity"/>
    <property type="evidence" value="ECO:0007669"/>
    <property type="project" value="InterPro"/>
</dbReference>
<organism evidence="4 5">
    <name type="scientific">Tetrabaena socialis</name>
    <dbReference type="NCBI Taxonomy" id="47790"/>
    <lineage>
        <taxon>Eukaryota</taxon>
        <taxon>Viridiplantae</taxon>
        <taxon>Chlorophyta</taxon>
        <taxon>core chlorophytes</taxon>
        <taxon>Chlorophyceae</taxon>
        <taxon>CS clade</taxon>
        <taxon>Chlamydomonadales</taxon>
        <taxon>Tetrabaenaceae</taxon>
        <taxon>Tetrabaena</taxon>
    </lineage>
</organism>
<keyword evidence="2" id="KW-0812">Transmembrane</keyword>
<keyword evidence="2" id="KW-0472">Membrane</keyword>
<dbReference type="AlphaFoldDB" id="A0A2J7ZUS5"/>
<evidence type="ECO:0000259" key="3">
    <source>
        <dbReference type="Pfam" id="PF00089"/>
    </source>
</evidence>
<evidence type="ECO:0000256" key="2">
    <source>
        <dbReference type="SAM" id="Phobius"/>
    </source>
</evidence>
<dbReference type="PANTHER" id="PTHR15462">
    <property type="entry name" value="SERINE PROTEASE"/>
    <property type="match status" value="1"/>
</dbReference>
<evidence type="ECO:0000313" key="4">
    <source>
        <dbReference type="EMBL" id="PNH04012.1"/>
    </source>
</evidence>
<dbReference type="GO" id="GO:0006508">
    <property type="term" value="P:proteolysis"/>
    <property type="evidence" value="ECO:0007669"/>
    <property type="project" value="InterPro"/>
</dbReference>
<dbReference type="InterPro" id="IPR009003">
    <property type="entry name" value="Peptidase_S1_PA"/>
</dbReference>
<gene>
    <name evidence="4" type="ORF">TSOC_009873</name>
</gene>
<evidence type="ECO:0000256" key="1">
    <source>
        <dbReference type="ARBA" id="ARBA00022729"/>
    </source>
</evidence>
<dbReference type="Gene3D" id="2.40.10.10">
    <property type="entry name" value="Trypsin-like serine proteases"/>
    <property type="match status" value="1"/>
</dbReference>
<dbReference type="OrthoDB" id="543966at2759"/>
<reference evidence="4 5" key="1">
    <citation type="journal article" date="2017" name="Mol. Biol. Evol.">
        <title>The 4-celled Tetrabaena socialis nuclear genome reveals the essential components for genetic control of cell number at the origin of multicellularity in the volvocine lineage.</title>
        <authorList>
            <person name="Featherston J."/>
            <person name="Arakaki Y."/>
            <person name="Hanschen E.R."/>
            <person name="Ferris P.J."/>
            <person name="Michod R.E."/>
            <person name="Olson B.J.S.C."/>
            <person name="Nozaki H."/>
            <person name="Durand P.M."/>
        </authorList>
    </citation>
    <scope>NUCLEOTIDE SEQUENCE [LARGE SCALE GENOMIC DNA]</scope>
    <source>
        <strain evidence="4 5">NIES-571</strain>
    </source>
</reference>
<comment type="caution">
    <text evidence="4">The sequence shown here is derived from an EMBL/GenBank/DDBJ whole genome shotgun (WGS) entry which is preliminary data.</text>
</comment>
<proteinExistence type="predicted"/>
<feature type="transmembrane region" description="Helical" evidence="2">
    <location>
        <begin position="226"/>
        <end position="258"/>
    </location>
</feature>
<dbReference type="Pfam" id="PF00089">
    <property type="entry name" value="Trypsin"/>
    <property type="match status" value="1"/>
</dbReference>
<evidence type="ECO:0000313" key="5">
    <source>
        <dbReference type="Proteomes" id="UP000236333"/>
    </source>
</evidence>
<accession>A0A2J7ZUS5</accession>
<dbReference type="EMBL" id="PGGS01000435">
    <property type="protein sequence ID" value="PNH04012.1"/>
    <property type="molecule type" value="Genomic_DNA"/>
</dbReference>
<feature type="domain" description="Peptidase S1" evidence="3">
    <location>
        <begin position="27"/>
        <end position="52"/>
    </location>
</feature>
<protein>
    <recommendedName>
        <fullName evidence="3">Peptidase S1 domain-containing protein</fullName>
    </recommendedName>
</protein>
<keyword evidence="2" id="KW-1133">Transmembrane helix</keyword>
<dbReference type="Proteomes" id="UP000236333">
    <property type="component" value="Unassembled WGS sequence"/>
</dbReference>
<dbReference type="InterPro" id="IPR001254">
    <property type="entry name" value="Trypsin_dom"/>
</dbReference>
<keyword evidence="5" id="KW-1185">Reference proteome</keyword>
<dbReference type="PANTHER" id="PTHR15462:SF8">
    <property type="entry name" value="SERINE PROTEASE"/>
    <property type="match status" value="1"/>
</dbReference>
<name>A0A2J7ZUS5_9CHLO</name>
<dbReference type="SUPFAM" id="SSF50494">
    <property type="entry name" value="Trypsin-like serine proteases"/>
    <property type="match status" value="2"/>
</dbReference>
<dbReference type="InterPro" id="IPR050966">
    <property type="entry name" value="Glutamyl_endopeptidase"/>
</dbReference>
<keyword evidence="1" id="KW-0732">Signal</keyword>
<sequence length="264" mass="27619">MHLEENSEPSIGSSRCGPAPCARSSIAQCTGTLVGPRHVLTAAHCVVAPDRWTFVEEVSGYKADKPPGTLWTVRCPDVRFDFEGTELEDCGRACDNMVIHNCVSWEGQSGSAMWQVKDDSVRSGTLAAGGGNRSAAPAPVSAASKDNNTIRAVLTGVVVLQDGTSLNVGTELNAFVYGTLAAWYSEDVQPQARLEVVPPGPGDGHAPPTAVSSVEPSGGSWLSNHVYVPIVASLMVLALLGAACSLCLLPMLGINLLLNRARAP</sequence>
<dbReference type="InterPro" id="IPR043504">
    <property type="entry name" value="Peptidase_S1_PA_chymotrypsin"/>
</dbReference>